<dbReference type="InterPro" id="IPR007781">
    <property type="entry name" value="NAGLU"/>
</dbReference>
<gene>
    <name evidence="5" type="ORF">JOF56_009506</name>
</gene>
<proteinExistence type="predicted"/>
<keyword evidence="6" id="KW-1185">Reference proteome</keyword>
<dbReference type="Gene3D" id="1.20.120.670">
    <property type="entry name" value="N-acetyl-b-d-glucoasminidase"/>
    <property type="match status" value="1"/>
</dbReference>
<accession>A0ABS4TXL2</accession>
<dbReference type="Gene3D" id="3.30.379.10">
    <property type="entry name" value="Chitobiase/beta-hexosaminidase domain 2-like"/>
    <property type="match status" value="1"/>
</dbReference>
<name>A0ABS4TXL2_9PSEU</name>
<feature type="domain" description="Alpha-N-acetylglucosaminidase C-terminal" evidence="4">
    <location>
        <begin position="476"/>
        <end position="739"/>
    </location>
</feature>
<reference evidence="5 6" key="1">
    <citation type="submission" date="2021-03" db="EMBL/GenBank/DDBJ databases">
        <title>Sequencing the genomes of 1000 actinobacteria strains.</title>
        <authorList>
            <person name="Klenk H.-P."/>
        </authorList>
    </citation>
    <scope>NUCLEOTIDE SEQUENCE [LARGE SCALE GENOMIC DNA]</scope>
    <source>
        <strain evidence="5 6">DSM 46670</strain>
    </source>
</reference>
<dbReference type="InterPro" id="IPR024732">
    <property type="entry name" value="NAGLU_C"/>
</dbReference>
<dbReference type="EC" id="3.2.1.50" evidence="5"/>
<dbReference type="PROSITE" id="PS51318">
    <property type="entry name" value="TAT"/>
    <property type="match status" value="1"/>
</dbReference>
<dbReference type="GO" id="GO:0004561">
    <property type="term" value="F:alpha-N-acetylglucosaminidase activity"/>
    <property type="evidence" value="ECO:0007669"/>
    <property type="project" value="UniProtKB-EC"/>
</dbReference>
<keyword evidence="1 5" id="KW-0378">Hydrolase</keyword>
<dbReference type="Pfam" id="PF12972">
    <property type="entry name" value="NAGLU_C"/>
    <property type="match status" value="1"/>
</dbReference>
<dbReference type="Pfam" id="PF05089">
    <property type="entry name" value="NAGLU"/>
    <property type="match status" value="1"/>
</dbReference>
<dbReference type="Gene3D" id="3.20.20.80">
    <property type="entry name" value="Glycosidases"/>
    <property type="match status" value="1"/>
</dbReference>
<dbReference type="Proteomes" id="UP001519332">
    <property type="component" value="Unassembled WGS sequence"/>
</dbReference>
<dbReference type="RefSeq" id="WP_209645978.1">
    <property type="nucleotide sequence ID" value="NZ_JAGINW010000001.1"/>
</dbReference>
<dbReference type="InterPro" id="IPR029018">
    <property type="entry name" value="Hex-like_dom2"/>
</dbReference>
<keyword evidence="5" id="KW-0326">Glycosidase</keyword>
<dbReference type="InterPro" id="IPR024733">
    <property type="entry name" value="NAGLU_tim-barrel"/>
</dbReference>
<organism evidence="5 6">
    <name type="scientific">Kibdelosporangium banguiense</name>
    <dbReference type="NCBI Taxonomy" id="1365924"/>
    <lineage>
        <taxon>Bacteria</taxon>
        <taxon>Bacillati</taxon>
        <taxon>Actinomycetota</taxon>
        <taxon>Actinomycetes</taxon>
        <taxon>Pseudonocardiales</taxon>
        <taxon>Pseudonocardiaceae</taxon>
        <taxon>Kibdelosporangium</taxon>
    </lineage>
</organism>
<dbReference type="Pfam" id="PF12971">
    <property type="entry name" value="NAGLU_N"/>
    <property type="match status" value="1"/>
</dbReference>
<dbReference type="PANTHER" id="PTHR12872">
    <property type="entry name" value="ALPHA-N-ACETYLGLUCOSAMINIDASE"/>
    <property type="match status" value="1"/>
</dbReference>
<dbReference type="InterPro" id="IPR024240">
    <property type="entry name" value="NAGLU_N"/>
</dbReference>
<protein>
    <submittedName>
        <fullName evidence="5">Alpha-N-acetylglucosaminidase</fullName>
        <ecNumber evidence="5">3.2.1.50</ecNumber>
    </submittedName>
</protein>
<dbReference type="EMBL" id="JAGINW010000001">
    <property type="protein sequence ID" value="MBP2329121.1"/>
    <property type="molecule type" value="Genomic_DNA"/>
</dbReference>
<dbReference type="InterPro" id="IPR006311">
    <property type="entry name" value="TAT_signal"/>
</dbReference>
<sequence>MTRFHRRGFLQTALAGALGAVTPGLTSADSSRPPRTFDATALRAAITRLLGGNTGWAQQFDLRPLEPPNGAYDVFDIAGERGAVELGASSPVALMSGFGWWLKYVAGGHLSTNGDRLDLPRLLPAPSQPITRTTSLTDRYAYNFTVFGYTMPFWSWQDWERELDLLAASGYNRVLSMVGQEIIWYELFQGFGLNEYEVRQWIAQPAHQPWQWYGEITGYDDGESAYSGPVSVELLHKRAELGRRINERMWQLGITPVFPAFIGHVPDRVFAQRNPFAKVIPQEDSAGHPRPWWLAATDPLWPRLAEQFYRLQATHFGTTTHYSNDLMHEGGVLGDVKIGDAGREVQNALTKAVPNATWLLQAWQDNPRKELIESIDKNRVIVLDLDSDDGPLWNKTNTFWGAPWAWGTIQNFGGRLGMFGNLVEPGRTLPAVRNAPDRERLTGTAMVLEGTYHNPVVADLLAEMTWHDQPVELDGWIADYVRRRYGTADQNALTAWRVLLNTAYSYSSTGHTSGDGPYETPFAAEPALTVTSASSFAPKIWRYPPEQFEPALTALLRVHPMLRQLSTYRYDLVDVTRQVLANRARKLLDRVRSAYQAKNRLDVERLGERFLHYADLTDRILGTHEQWMLGPWEQRATAWASTPFEEEILLWNARSILTIWTIKGCGVLHEYANRDWHGLVGQYYRARWQRWFTELAKTVDLGIPPVFNDWCSRADNWARRAAAHPTRPLGDTYTIASGIATELAGETD</sequence>
<evidence type="ECO:0000256" key="1">
    <source>
        <dbReference type="ARBA" id="ARBA00022801"/>
    </source>
</evidence>
<comment type="caution">
    <text evidence="5">The sequence shown here is derived from an EMBL/GenBank/DDBJ whole genome shotgun (WGS) entry which is preliminary data.</text>
</comment>
<evidence type="ECO:0000313" key="5">
    <source>
        <dbReference type="EMBL" id="MBP2329121.1"/>
    </source>
</evidence>
<evidence type="ECO:0000259" key="4">
    <source>
        <dbReference type="Pfam" id="PF12972"/>
    </source>
</evidence>
<dbReference type="PANTHER" id="PTHR12872:SF1">
    <property type="entry name" value="ALPHA-N-ACETYLGLUCOSAMINIDASE"/>
    <property type="match status" value="1"/>
</dbReference>
<evidence type="ECO:0000259" key="3">
    <source>
        <dbReference type="Pfam" id="PF12971"/>
    </source>
</evidence>
<feature type="domain" description="Alpha-N-acetylglucosaminidase tim-barrel" evidence="2">
    <location>
        <begin position="139"/>
        <end position="467"/>
    </location>
</feature>
<feature type="domain" description="Alpha-N-acetylglucosaminidase N-terminal" evidence="3">
    <location>
        <begin position="41"/>
        <end position="125"/>
    </location>
</feature>
<evidence type="ECO:0000259" key="2">
    <source>
        <dbReference type="Pfam" id="PF05089"/>
    </source>
</evidence>
<evidence type="ECO:0000313" key="6">
    <source>
        <dbReference type="Proteomes" id="UP001519332"/>
    </source>
</evidence>